<dbReference type="OrthoDB" id="2391378at2759"/>
<evidence type="ECO:0000256" key="1">
    <source>
        <dbReference type="SAM" id="MobiDB-lite"/>
    </source>
</evidence>
<organism evidence="2 3">
    <name type="scientific">Glomus cerebriforme</name>
    <dbReference type="NCBI Taxonomy" id="658196"/>
    <lineage>
        <taxon>Eukaryota</taxon>
        <taxon>Fungi</taxon>
        <taxon>Fungi incertae sedis</taxon>
        <taxon>Mucoromycota</taxon>
        <taxon>Glomeromycotina</taxon>
        <taxon>Glomeromycetes</taxon>
        <taxon>Glomerales</taxon>
        <taxon>Glomeraceae</taxon>
        <taxon>Glomus</taxon>
    </lineage>
</organism>
<keyword evidence="3" id="KW-1185">Reference proteome</keyword>
<evidence type="ECO:0000313" key="2">
    <source>
        <dbReference type="EMBL" id="RIA94243.1"/>
    </source>
</evidence>
<sequence length="195" mass="23069">MLKRNNYQEGYTTSPPPPQKNIDEANISDISEEIDGDQTSGTIYNDPRDVSSSLISIIEEYRKKDSNRNLSNPAHSYILDLTATSKIIKRFYTGTLVNVEYHKELDSIFDYLFGQQKGKRSTIKNIQQARIQWKNLRNIEPPEYKKEFSYDKDDWEKILWWIEWAVGRLLITYLQYFSNKELPLIRQNTKINFKC</sequence>
<dbReference type="EMBL" id="QKYT01000086">
    <property type="protein sequence ID" value="RIA94243.1"/>
    <property type="molecule type" value="Genomic_DNA"/>
</dbReference>
<dbReference type="AlphaFoldDB" id="A0A397T7R2"/>
<feature type="compositionally biased region" description="Polar residues" evidence="1">
    <location>
        <begin position="1"/>
        <end position="13"/>
    </location>
</feature>
<gene>
    <name evidence="2" type="ORF">C1645_873574</name>
</gene>
<protein>
    <submittedName>
        <fullName evidence="2">Uncharacterized protein</fullName>
    </submittedName>
</protein>
<proteinExistence type="predicted"/>
<evidence type="ECO:0000313" key="3">
    <source>
        <dbReference type="Proteomes" id="UP000265703"/>
    </source>
</evidence>
<name>A0A397T7R2_9GLOM</name>
<dbReference type="Proteomes" id="UP000265703">
    <property type="component" value="Unassembled WGS sequence"/>
</dbReference>
<comment type="caution">
    <text evidence="2">The sequence shown here is derived from an EMBL/GenBank/DDBJ whole genome shotgun (WGS) entry which is preliminary data.</text>
</comment>
<accession>A0A397T7R2</accession>
<feature type="region of interest" description="Disordered" evidence="1">
    <location>
        <begin position="1"/>
        <end position="23"/>
    </location>
</feature>
<reference evidence="2 3" key="1">
    <citation type="submission" date="2018-06" db="EMBL/GenBank/DDBJ databases">
        <title>Comparative genomics reveals the genomic features of Rhizophagus irregularis, R. cerebriforme, R. diaphanum and Gigaspora rosea, and their symbiotic lifestyle signature.</title>
        <authorList>
            <person name="Morin E."/>
            <person name="San Clemente H."/>
            <person name="Chen E.C.H."/>
            <person name="De La Providencia I."/>
            <person name="Hainaut M."/>
            <person name="Kuo A."/>
            <person name="Kohler A."/>
            <person name="Murat C."/>
            <person name="Tang N."/>
            <person name="Roy S."/>
            <person name="Loubradou J."/>
            <person name="Henrissat B."/>
            <person name="Grigoriev I.V."/>
            <person name="Corradi N."/>
            <person name="Roux C."/>
            <person name="Martin F.M."/>
        </authorList>
    </citation>
    <scope>NUCLEOTIDE SEQUENCE [LARGE SCALE GENOMIC DNA]</scope>
    <source>
        <strain evidence="2 3">DAOM 227022</strain>
    </source>
</reference>